<gene>
    <name evidence="4" type="primary">Aste57867_10608</name>
    <name evidence="3" type="ORF">As57867_010568</name>
    <name evidence="4" type="ORF">ASTE57867_10608</name>
</gene>
<proteinExistence type="predicted"/>
<reference evidence="4 5" key="1">
    <citation type="submission" date="2019-03" db="EMBL/GenBank/DDBJ databases">
        <authorList>
            <person name="Gaulin E."/>
            <person name="Dumas B."/>
        </authorList>
    </citation>
    <scope>NUCLEOTIDE SEQUENCE [LARGE SCALE GENOMIC DNA]</scope>
    <source>
        <strain evidence="4">CBS 568.67</strain>
    </source>
</reference>
<feature type="domain" description="Helicase-associated" evidence="2">
    <location>
        <begin position="217"/>
        <end position="285"/>
    </location>
</feature>
<feature type="region of interest" description="Disordered" evidence="1">
    <location>
        <begin position="1"/>
        <end position="123"/>
    </location>
</feature>
<evidence type="ECO:0000256" key="1">
    <source>
        <dbReference type="SAM" id="MobiDB-lite"/>
    </source>
</evidence>
<dbReference type="EMBL" id="CAADRA010005241">
    <property type="protein sequence ID" value="VFT87480.1"/>
    <property type="molecule type" value="Genomic_DNA"/>
</dbReference>
<organism evidence="4 5">
    <name type="scientific">Aphanomyces stellatus</name>
    <dbReference type="NCBI Taxonomy" id="120398"/>
    <lineage>
        <taxon>Eukaryota</taxon>
        <taxon>Sar</taxon>
        <taxon>Stramenopiles</taxon>
        <taxon>Oomycota</taxon>
        <taxon>Saprolegniomycetes</taxon>
        <taxon>Saprolegniales</taxon>
        <taxon>Verrucalvaceae</taxon>
        <taxon>Aphanomyces</taxon>
    </lineage>
</organism>
<feature type="compositionally biased region" description="Acidic residues" evidence="1">
    <location>
        <begin position="37"/>
        <end position="47"/>
    </location>
</feature>
<dbReference type="PANTHER" id="PTHR37066:SF1">
    <property type="entry name" value="LNS2_PITP DOMAIN-CONTAINING PROTEIN"/>
    <property type="match status" value="1"/>
</dbReference>
<dbReference type="Proteomes" id="UP000332933">
    <property type="component" value="Unassembled WGS sequence"/>
</dbReference>
<evidence type="ECO:0000313" key="4">
    <source>
        <dbReference type="EMBL" id="VFT87480.1"/>
    </source>
</evidence>
<feature type="compositionally biased region" description="Low complexity" evidence="1">
    <location>
        <begin position="56"/>
        <end position="92"/>
    </location>
</feature>
<evidence type="ECO:0000313" key="5">
    <source>
        <dbReference type="Proteomes" id="UP000332933"/>
    </source>
</evidence>
<sequence>MKNFAPPHMHVEVPDVIELLSTDDEEHGDENERTDGEDAFCDDDGDETIVAPPRLPRSSASPEIIDLLSDSSSSSSHAAIRSSPSLQSTSPRSEPERDPYSCLTRTQHPPRRRPRPASTRPASPIRDSCNLVCADPQTILLHLVRVARDEQASFSDYTFLPCDFVVPSTPPWPPSLRGTRIDVAAFRVAYRFGRLAPSVVTSLNALRFVWDDLEAFEWTIELLALRTYRALHGDLCVPDPFVVATTPDWPKDTWGLPLGQRCGALRAAKASLTSLELDQLDDLGFPWDANDVAWANRLKALAIFHQVHGHCRIPREFVVPANDSQWPQETWHKPLGWIAAALRQAISKLPWAQYEELTMLGFDWTEDGTGQKGPAVWRGAMRCKAAAASFATSTRLPATPKIAFRGGGGEGHYLGALSTPRFPMFQTHVDSIPWDEYGETV</sequence>
<keyword evidence="5" id="KW-1185">Reference proteome</keyword>
<name>A0A485KQW9_9STRA</name>
<feature type="domain" description="Helicase-associated" evidence="2">
    <location>
        <begin position="291"/>
        <end position="362"/>
    </location>
</feature>
<evidence type="ECO:0000313" key="3">
    <source>
        <dbReference type="EMBL" id="KAF0698785.1"/>
    </source>
</evidence>
<dbReference type="AlphaFoldDB" id="A0A485KQW9"/>
<dbReference type="Pfam" id="PF03457">
    <property type="entry name" value="HA"/>
    <property type="match status" value="2"/>
</dbReference>
<reference evidence="3" key="2">
    <citation type="submission" date="2019-06" db="EMBL/GenBank/DDBJ databases">
        <title>Genomics analysis of Aphanomyces spp. identifies a new class of oomycete effector associated with host adaptation.</title>
        <authorList>
            <person name="Gaulin E."/>
        </authorList>
    </citation>
    <scope>NUCLEOTIDE SEQUENCE</scope>
    <source>
        <strain evidence="3">CBS 578.67</strain>
    </source>
</reference>
<dbReference type="OrthoDB" id="66498at2759"/>
<protein>
    <submittedName>
        <fullName evidence="4">Aste57867_10608 protein</fullName>
    </submittedName>
</protein>
<evidence type="ECO:0000259" key="2">
    <source>
        <dbReference type="Pfam" id="PF03457"/>
    </source>
</evidence>
<dbReference type="PANTHER" id="PTHR37066">
    <property type="entry name" value="HELICASE-ASSOCIATED"/>
    <property type="match status" value="1"/>
</dbReference>
<dbReference type="EMBL" id="VJMH01005220">
    <property type="protein sequence ID" value="KAF0698785.1"/>
    <property type="molecule type" value="Genomic_DNA"/>
</dbReference>
<accession>A0A485KQW9</accession>
<dbReference type="InterPro" id="IPR005114">
    <property type="entry name" value="Helicase_assoc"/>
</dbReference>